<sequence>MNETQGSWFTRGRLLLIAVVTAGIVVPGVLRRLLGEAGYNDLGMVVFVLGYAGMILVVWYGWIRPLEINGPGNQQH</sequence>
<protein>
    <submittedName>
        <fullName evidence="2">Uncharacterized protein</fullName>
    </submittedName>
</protein>
<reference evidence="2 3" key="1">
    <citation type="submission" date="2016-10" db="EMBL/GenBank/DDBJ databases">
        <authorList>
            <person name="de Groot N.N."/>
        </authorList>
    </citation>
    <scope>NUCLEOTIDE SEQUENCE [LARGE SCALE GENOMIC DNA]</scope>
    <source>
        <strain evidence="2 3">CDM_5</strain>
    </source>
</reference>
<dbReference type="Proteomes" id="UP000183894">
    <property type="component" value="Unassembled WGS sequence"/>
</dbReference>
<accession>A0A1H7R103</accession>
<evidence type="ECO:0000313" key="3">
    <source>
        <dbReference type="Proteomes" id="UP000183894"/>
    </source>
</evidence>
<keyword evidence="1" id="KW-0812">Transmembrane</keyword>
<proteinExistence type="predicted"/>
<keyword evidence="1" id="KW-1133">Transmembrane helix</keyword>
<dbReference type="InterPro" id="IPR058309">
    <property type="entry name" value="DUF7996"/>
</dbReference>
<evidence type="ECO:0000313" key="2">
    <source>
        <dbReference type="EMBL" id="SEL53769.1"/>
    </source>
</evidence>
<name>A0A1H7R103_HALLR</name>
<dbReference type="AlphaFoldDB" id="A0A1H7R103"/>
<feature type="transmembrane region" description="Helical" evidence="1">
    <location>
        <begin position="42"/>
        <end position="63"/>
    </location>
</feature>
<dbReference type="OrthoDB" id="304630at2157"/>
<feature type="transmembrane region" description="Helical" evidence="1">
    <location>
        <begin position="12"/>
        <end position="30"/>
    </location>
</feature>
<dbReference type="RefSeq" id="WP_074794557.1">
    <property type="nucleotide sequence ID" value="NZ_FOAD01000005.1"/>
</dbReference>
<gene>
    <name evidence="2" type="ORF">SAMN04488691_105226</name>
</gene>
<dbReference type="Pfam" id="PF25959">
    <property type="entry name" value="DUF7996"/>
    <property type="match status" value="1"/>
</dbReference>
<keyword evidence="1" id="KW-0472">Membrane</keyword>
<dbReference type="EMBL" id="FOAD01000005">
    <property type="protein sequence ID" value="SEL53769.1"/>
    <property type="molecule type" value="Genomic_DNA"/>
</dbReference>
<evidence type="ECO:0000256" key="1">
    <source>
        <dbReference type="SAM" id="Phobius"/>
    </source>
</evidence>
<organism evidence="2 3">
    <name type="scientific">Haloferax larsenii</name>
    <dbReference type="NCBI Taxonomy" id="302484"/>
    <lineage>
        <taxon>Archaea</taxon>
        <taxon>Methanobacteriati</taxon>
        <taxon>Methanobacteriota</taxon>
        <taxon>Stenosarchaea group</taxon>
        <taxon>Halobacteria</taxon>
        <taxon>Halobacteriales</taxon>
        <taxon>Haloferacaceae</taxon>
        <taxon>Haloferax</taxon>
    </lineage>
</organism>